<comment type="function">
    <text evidence="13">Plays a critical role in the incorporation of lipoproteins in the outer membrane after they are released by the LolA protein.</text>
</comment>
<dbReference type="PROSITE" id="PS51257">
    <property type="entry name" value="PROKAR_LIPOPROTEIN"/>
    <property type="match status" value="1"/>
</dbReference>
<evidence type="ECO:0000256" key="11">
    <source>
        <dbReference type="ARBA" id="ARBA00023237"/>
    </source>
</evidence>
<evidence type="ECO:0000256" key="5">
    <source>
        <dbReference type="ARBA" id="ARBA00022448"/>
    </source>
</evidence>
<proteinExistence type="inferred from homology"/>
<organism evidence="15 16">
    <name type="scientific">Aquicella lusitana</name>
    <dbReference type="NCBI Taxonomy" id="254246"/>
    <lineage>
        <taxon>Bacteria</taxon>
        <taxon>Pseudomonadati</taxon>
        <taxon>Pseudomonadota</taxon>
        <taxon>Gammaproteobacteria</taxon>
        <taxon>Legionellales</taxon>
        <taxon>Coxiellaceae</taxon>
        <taxon>Aquicella</taxon>
    </lineage>
</organism>
<evidence type="ECO:0000256" key="9">
    <source>
        <dbReference type="ARBA" id="ARBA00023139"/>
    </source>
</evidence>
<keyword evidence="6 13" id="KW-0732">Signal</keyword>
<dbReference type="InterPro" id="IPR029046">
    <property type="entry name" value="LolA/LolB/LppX"/>
</dbReference>
<keyword evidence="8 13" id="KW-0472">Membrane</keyword>
<keyword evidence="7 13" id="KW-0653">Protein transport</keyword>
<dbReference type="AlphaFoldDB" id="A0A370H3E5"/>
<keyword evidence="16" id="KW-1185">Reference proteome</keyword>
<reference evidence="15 16" key="1">
    <citation type="submission" date="2018-07" db="EMBL/GenBank/DDBJ databases">
        <title>Genomic Encyclopedia of Type Strains, Phase IV (KMG-IV): sequencing the most valuable type-strain genomes for metagenomic binning, comparative biology and taxonomic classification.</title>
        <authorList>
            <person name="Goeker M."/>
        </authorList>
    </citation>
    <scope>NUCLEOTIDE SEQUENCE [LARGE SCALE GENOMIC DNA]</scope>
    <source>
        <strain evidence="15 16">DSM 16500</strain>
    </source>
</reference>
<evidence type="ECO:0000256" key="12">
    <source>
        <dbReference type="ARBA" id="ARBA00023288"/>
    </source>
</evidence>
<evidence type="ECO:0000256" key="13">
    <source>
        <dbReference type="HAMAP-Rule" id="MF_00233"/>
    </source>
</evidence>
<sequence length="204" mass="22710">MRTLILLLSFCTFTFALVSCTTVTPTAPTPEIPWKNRELALSRIQSWQLSGKIAVQTARESGSATMNWTQQRERYQVALQGPLGAGSLRLSGQPGMASLETSDGKRYTANSAEQLLAQQSGWNLPLSHLKYWIRGLPVPGVSYQGQFDPYHRLSSLAQQGWNVQFLSYRQVGTVDLPDRLAITSPLVKSKIVIHQWNVNAVRNP</sequence>
<dbReference type="HAMAP" id="MF_00233">
    <property type="entry name" value="LolB"/>
    <property type="match status" value="1"/>
</dbReference>
<name>A0A370H3E5_9COXI</name>
<keyword evidence="12 13" id="KW-0449">Lipoprotein</keyword>
<evidence type="ECO:0000256" key="10">
    <source>
        <dbReference type="ARBA" id="ARBA00023186"/>
    </source>
</evidence>
<keyword evidence="9 13" id="KW-0564">Palmitate</keyword>
<keyword evidence="10 13" id="KW-0143">Chaperone</keyword>
<evidence type="ECO:0000313" key="16">
    <source>
        <dbReference type="Proteomes" id="UP000254720"/>
    </source>
</evidence>
<gene>
    <name evidence="13" type="primary">lolB</name>
    <name evidence="15" type="ORF">C8D86_10231</name>
</gene>
<dbReference type="EMBL" id="QQAX01000002">
    <property type="protein sequence ID" value="RDI48603.1"/>
    <property type="molecule type" value="Genomic_DNA"/>
</dbReference>
<dbReference type="SUPFAM" id="SSF89392">
    <property type="entry name" value="Prokaryotic lipoproteins and lipoprotein localization factors"/>
    <property type="match status" value="1"/>
</dbReference>
<evidence type="ECO:0000256" key="14">
    <source>
        <dbReference type="SAM" id="SignalP"/>
    </source>
</evidence>
<dbReference type="GO" id="GO:0015031">
    <property type="term" value="P:protein transport"/>
    <property type="evidence" value="ECO:0007669"/>
    <property type="project" value="UniProtKB-KW"/>
</dbReference>
<comment type="caution">
    <text evidence="15">The sequence shown here is derived from an EMBL/GenBank/DDBJ whole genome shotgun (WGS) entry which is preliminary data.</text>
</comment>
<accession>A0A370H3E5</accession>
<feature type="signal peptide" evidence="14">
    <location>
        <begin position="1"/>
        <end position="18"/>
    </location>
</feature>
<evidence type="ECO:0000256" key="4">
    <source>
        <dbReference type="ARBA" id="ARBA00016202"/>
    </source>
</evidence>
<keyword evidence="5 13" id="KW-0813">Transport</keyword>
<dbReference type="Pfam" id="PF03550">
    <property type="entry name" value="LolB"/>
    <property type="match status" value="1"/>
</dbReference>
<comment type="subunit">
    <text evidence="3 13">Monomer.</text>
</comment>
<evidence type="ECO:0000313" key="15">
    <source>
        <dbReference type="EMBL" id="RDI48603.1"/>
    </source>
</evidence>
<dbReference type="NCBIfam" id="TIGR00548">
    <property type="entry name" value="lolB"/>
    <property type="match status" value="1"/>
</dbReference>
<dbReference type="Gene3D" id="2.50.20.10">
    <property type="entry name" value="Lipoprotein localisation LolA/LolB/LppX"/>
    <property type="match status" value="1"/>
</dbReference>
<protein>
    <recommendedName>
        <fullName evidence="4 13">Outer-membrane lipoprotein LolB</fullName>
    </recommendedName>
</protein>
<evidence type="ECO:0000256" key="3">
    <source>
        <dbReference type="ARBA" id="ARBA00011245"/>
    </source>
</evidence>
<evidence type="ECO:0000256" key="8">
    <source>
        <dbReference type="ARBA" id="ARBA00023136"/>
    </source>
</evidence>
<dbReference type="Proteomes" id="UP000254720">
    <property type="component" value="Unassembled WGS sequence"/>
</dbReference>
<dbReference type="InterPro" id="IPR004565">
    <property type="entry name" value="OM_lipoprot_LolB"/>
</dbReference>
<evidence type="ECO:0000256" key="2">
    <source>
        <dbReference type="ARBA" id="ARBA00009696"/>
    </source>
</evidence>
<dbReference type="GO" id="GO:0009279">
    <property type="term" value="C:cell outer membrane"/>
    <property type="evidence" value="ECO:0007669"/>
    <property type="project" value="UniProtKB-SubCell"/>
</dbReference>
<dbReference type="OrthoDB" id="9797618at2"/>
<evidence type="ECO:0000256" key="1">
    <source>
        <dbReference type="ARBA" id="ARBA00004459"/>
    </source>
</evidence>
<comment type="similarity">
    <text evidence="2 13">Belongs to the LolB family.</text>
</comment>
<dbReference type="GO" id="GO:0044874">
    <property type="term" value="P:lipoprotein localization to outer membrane"/>
    <property type="evidence" value="ECO:0007669"/>
    <property type="project" value="UniProtKB-UniRule"/>
</dbReference>
<dbReference type="CDD" id="cd16326">
    <property type="entry name" value="LolB"/>
    <property type="match status" value="1"/>
</dbReference>
<keyword evidence="11 13" id="KW-0998">Cell outer membrane</keyword>
<dbReference type="RefSeq" id="WP_114833411.1">
    <property type="nucleotide sequence ID" value="NZ_LR699114.1"/>
</dbReference>
<comment type="subcellular location">
    <subcellularLocation>
        <location evidence="1 13">Cell outer membrane</location>
        <topology evidence="1 13">Lipid-anchor</topology>
    </subcellularLocation>
</comment>
<evidence type="ECO:0000256" key="6">
    <source>
        <dbReference type="ARBA" id="ARBA00022729"/>
    </source>
</evidence>
<evidence type="ECO:0000256" key="7">
    <source>
        <dbReference type="ARBA" id="ARBA00022927"/>
    </source>
</evidence>
<feature type="chain" id="PRO_5016952734" description="Outer-membrane lipoprotein LolB" evidence="14">
    <location>
        <begin position="19"/>
        <end position="204"/>
    </location>
</feature>